<comment type="similarity">
    <text evidence="2">Belongs to the MscS (TC 1.A.23) family.</text>
</comment>
<dbReference type="Gene3D" id="2.30.30.60">
    <property type="match status" value="1"/>
</dbReference>
<dbReference type="GO" id="GO:0005886">
    <property type="term" value="C:plasma membrane"/>
    <property type="evidence" value="ECO:0007669"/>
    <property type="project" value="UniProtKB-SubCell"/>
</dbReference>
<dbReference type="InterPro" id="IPR045276">
    <property type="entry name" value="YbiO_bact"/>
</dbReference>
<dbReference type="InterPro" id="IPR049278">
    <property type="entry name" value="MS_channel_C"/>
</dbReference>
<feature type="transmembrane region" description="Helical" evidence="7">
    <location>
        <begin position="16"/>
        <end position="37"/>
    </location>
</feature>
<evidence type="ECO:0000256" key="3">
    <source>
        <dbReference type="ARBA" id="ARBA00022475"/>
    </source>
</evidence>
<dbReference type="Pfam" id="PF21082">
    <property type="entry name" value="MS_channel_3rd"/>
    <property type="match status" value="1"/>
</dbReference>
<dbReference type="Pfam" id="PF00924">
    <property type="entry name" value="MS_channel_2nd"/>
    <property type="match status" value="1"/>
</dbReference>
<dbReference type="Pfam" id="PF21088">
    <property type="entry name" value="MS_channel_1st"/>
    <property type="match status" value="1"/>
</dbReference>
<dbReference type="InterPro" id="IPR010920">
    <property type="entry name" value="LSM_dom_sf"/>
</dbReference>
<organism evidence="11 12">
    <name type="scientific">Flavobacterium frigoris</name>
    <dbReference type="NCBI Taxonomy" id="229204"/>
    <lineage>
        <taxon>Bacteria</taxon>
        <taxon>Pseudomonadati</taxon>
        <taxon>Bacteroidota</taxon>
        <taxon>Flavobacteriia</taxon>
        <taxon>Flavobacteriales</taxon>
        <taxon>Flavobacteriaceae</taxon>
        <taxon>Flavobacterium</taxon>
    </lineage>
</organism>
<sequence length="305" mass="33898">MQEILMKYTDKYAELIIPWLLTSGLKIVFIIIGSLILNKVIITFIEKAVRIAVRPDGISSKDAEEKRENTLIQIFTTTSKIGLLTIAGLMVLQEFGVEIAPILAAAGIVGLAFGFGGQYLIRDIISGLFIILENQYRVGDIVKFDNAGGTVEEISLRKTTLRDLDGTVHHIPHGEIKKVSNLSKDFSRINLDIGVGYGSNLEHVIGVINKVGTELSTDPLWENYIILSPQFLRVNDFADSSIMLKILGETLPSKQWEVTGELRKRLKIAFDNEGIEIPFPQVVMHRPKGVEEAKVKNDANEIQKS</sequence>
<evidence type="ECO:0000256" key="1">
    <source>
        <dbReference type="ARBA" id="ARBA00004651"/>
    </source>
</evidence>
<feature type="transmembrane region" description="Helical" evidence="7">
    <location>
        <begin position="99"/>
        <end position="121"/>
    </location>
</feature>
<dbReference type="InterPro" id="IPR011066">
    <property type="entry name" value="MscS_channel_C_sf"/>
</dbReference>
<dbReference type="InterPro" id="IPR006685">
    <property type="entry name" value="MscS_channel_2nd"/>
</dbReference>
<comment type="subcellular location">
    <subcellularLocation>
        <location evidence="1">Cell membrane</location>
        <topology evidence="1">Multi-pass membrane protein</topology>
    </subcellularLocation>
</comment>
<evidence type="ECO:0000259" key="9">
    <source>
        <dbReference type="Pfam" id="PF21082"/>
    </source>
</evidence>
<reference evidence="12" key="1">
    <citation type="submission" date="2016-10" db="EMBL/GenBank/DDBJ databases">
        <authorList>
            <person name="Varghese N."/>
            <person name="Submissions S."/>
        </authorList>
    </citation>
    <scope>NUCLEOTIDE SEQUENCE [LARGE SCALE GENOMIC DNA]</scope>
    <source>
        <strain evidence="12">DSM 15719</strain>
    </source>
</reference>
<keyword evidence="3" id="KW-1003">Cell membrane</keyword>
<evidence type="ECO:0000256" key="4">
    <source>
        <dbReference type="ARBA" id="ARBA00022692"/>
    </source>
</evidence>
<feature type="domain" description="Mechanosensitive ion channel MscS C-terminal" evidence="9">
    <location>
        <begin position="189"/>
        <end position="277"/>
    </location>
</feature>
<dbReference type="InterPro" id="IPR049142">
    <property type="entry name" value="MS_channel_1st"/>
</dbReference>
<dbReference type="InterPro" id="IPR023408">
    <property type="entry name" value="MscS_beta-dom_sf"/>
</dbReference>
<accession>A0A1H9ND75</accession>
<evidence type="ECO:0000313" key="12">
    <source>
        <dbReference type="Proteomes" id="UP000183658"/>
    </source>
</evidence>
<evidence type="ECO:0000256" key="5">
    <source>
        <dbReference type="ARBA" id="ARBA00022989"/>
    </source>
</evidence>
<dbReference type="Proteomes" id="UP000183658">
    <property type="component" value="Unassembled WGS sequence"/>
</dbReference>
<keyword evidence="6 7" id="KW-0472">Membrane</keyword>
<dbReference type="SUPFAM" id="SSF82689">
    <property type="entry name" value="Mechanosensitive channel protein MscS (YggB), C-terminal domain"/>
    <property type="match status" value="1"/>
</dbReference>
<dbReference type="PANTHER" id="PTHR30460">
    <property type="entry name" value="MODERATE CONDUCTANCE MECHANOSENSITIVE CHANNEL YBIO"/>
    <property type="match status" value="1"/>
</dbReference>
<dbReference type="InterPro" id="IPR011014">
    <property type="entry name" value="MscS_channel_TM-2"/>
</dbReference>
<evidence type="ECO:0000256" key="6">
    <source>
        <dbReference type="ARBA" id="ARBA00023136"/>
    </source>
</evidence>
<keyword evidence="5 7" id="KW-1133">Transmembrane helix</keyword>
<dbReference type="SUPFAM" id="SSF82861">
    <property type="entry name" value="Mechanosensitive channel protein MscS (YggB), transmembrane region"/>
    <property type="match status" value="1"/>
</dbReference>
<gene>
    <name evidence="11" type="ORF">SAMN05444355_11082</name>
</gene>
<dbReference type="FunFam" id="2.30.30.60:FF:000001">
    <property type="entry name" value="MscS Mechanosensitive ion channel"/>
    <property type="match status" value="1"/>
</dbReference>
<keyword evidence="4 7" id="KW-0812">Transmembrane</keyword>
<dbReference type="Gene3D" id="1.10.287.1260">
    <property type="match status" value="1"/>
</dbReference>
<proteinExistence type="inferred from homology"/>
<evidence type="ECO:0000259" key="10">
    <source>
        <dbReference type="Pfam" id="PF21088"/>
    </source>
</evidence>
<dbReference type="Gene3D" id="3.30.70.100">
    <property type="match status" value="1"/>
</dbReference>
<evidence type="ECO:0000313" key="11">
    <source>
        <dbReference type="EMBL" id="SER33926.1"/>
    </source>
</evidence>
<name>A0A1H9ND75_FLAFI</name>
<dbReference type="PANTHER" id="PTHR30460:SF0">
    <property type="entry name" value="MODERATE CONDUCTANCE MECHANOSENSITIVE CHANNEL YBIO"/>
    <property type="match status" value="1"/>
</dbReference>
<protein>
    <submittedName>
        <fullName evidence="11">Small conductance mechanosensitive channel</fullName>
    </submittedName>
</protein>
<dbReference type="RefSeq" id="WP_074723932.1">
    <property type="nucleotide sequence ID" value="NZ_CBCRVS010000011.1"/>
</dbReference>
<evidence type="ECO:0000256" key="2">
    <source>
        <dbReference type="ARBA" id="ARBA00008017"/>
    </source>
</evidence>
<feature type="domain" description="Mechanosensitive ion channel transmembrane helices 2/3" evidence="10">
    <location>
        <begin position="79"/>
        <end position="118"/>
    </location>
</feature>
<dbReference type="GO" id="GO:0008381">
    <property type="term" value="F:mechanosensitive monoatomic ion channel activity"/>
    <property type="evidence" value="ECO:0007669"/>
    <property type="project" value="InterPro"/>
</dbReference>
<dbReference type="OrthoDB" id="9809206at2"/>
<feature type="domain" description="Mechanosensitive ion channel MscS" evidence="8">
    <location>
        <begin position="120"/>
        <end position="184"/>
    </location>
</feature>
<dbReference type="EMBL" id="FOFZ01000010">
    <property type="protein sequence ID" value="SER33926.1"/>
    <property type="molecule type" value="Genomic_DNA"/>
</dbReference>
<evidence type="ECO:0000256" key="7">
    <source>
        <dbReference type="SAM" id="Phobius"/>
    </source>
</evidence>
<evidence type="ECO:0000259" key="8">
    <source>
        <dbReference type="Pfam" id="PF00924"/>
    </source>
</evidence>
<dbReference type="AlphaFoldDB" id="A0A1H9ND75"/>
<keyword evidence="12" id="KW-1185">Reference proteome</keyword>
<dbReference type="SUPFAM" id="SSF50182">
    <property type="entry name" value="Sm-like ribonucleoproteins"/>
    <property type="match status" value="1"/>
</dbReference>